<feature type="domain" description="RNA 2-O ribose methyltransferase substrate binding" evidence="3">
    <location>
        <begin position="2"/>
        <end position="73"/>
    </location>
</feature>
<dbReference type="SUPFAM" id="SSF55315">
    <property type="entry name" value="L30e-like"/>
    <property type="match status" value="1"/>
</dbReference>
<evidence type="ECO:0000313" key="4">
    <source>
        <dbReference type="EMBL" id="CAB4878911.1"/>
    </source>
</evidence>
<dbReference type="GO" id="GO:0008173">
    <property type="term" value="F:RNA methyltransferase activity"/>
    <property type="evidence" value="ECO:0007669"/>
    <property type="project" value="InterPro"/>
</dbReference>
<gene>
    <name evidence="4" type="ORF">UFOPK3423_01169</name>
</gene>
<dbReference type="Pfam" id="PF00588">
    <property type="entry name" value="SpoU_methylase"/>
    <property type="match status" value="1"/>
</dbReference>
<keyword evidence="2" id="KW-0808">Transferase</keyword>
<evidence type="ECO:0000259" key="3">
    <source>
        <dbReference type="SMART" id="SM00967"/>
    </source>
</evidence>
<dbReference type="PANTHER" id="PTHR46429">
    <property type="entry name" value="23S RRNA (GUANOSINE-2'-O-)-METHYLTRANSFERASE RLMB"/>
    <property type="match status" value="1"/>
</dbReference>
<dbReference type="InterPro" id="IPR013123">
    <property type="entry name" value="SpoU_subst-bd"/>
</dbReference>
<dbReference type="Gene3D" id="3.30.1330.30">
    <property type="match status" value="1"/>
</dbReference>
<dbReference type="GO" id="GO:0003723">
    <property type="term" value="F:RNA binding"/>
    <property type="evidence" value="ECO:0007669"/>
    <property type="project" value="InterPro"/>
</dbReference>
<dbReference type="AlphaFoldDB" id="A0A6J7E8M2"/>
<dbReference type="InterPro" id="IPR004441">
    <property type="entry name" value="rRNA_MeTrfase_TrmH"/>
</dbReference>
<accession>A0A6J7E8M2</accession>
<keyword evidence="1" id="KW-0489">Methyltransferase</keyword>
<dbReference type="GO" id="GO:0005829">
    <property type="term" value="C:cytosol"/>
    <property type="evidence" value="ECO:0007669"/>
    <property type="project" value="TreeGrafter"/>
</dbReference>
<dbReference type="EMBL" id="CAFBLQ010000136">
    <property type="protein sequence ID" value="CAB4878911.1"/>
    <property type="molecule type" value="Genomic_DNA"/>
</dbReference>
<dbReference type="GO" id="GO:0006396">
    <property type="term" value="P:RNA processing"/>
    <property type="evidence" value="ECO:0007669"/>
    <property type="project" value="InterPro"/>
</dbReference>
<organism evidence="4">
    <name type="scientific">freshwater metagenome</name>
    <dbReference type="NCBI Taxonomy" id="449393"/>
    <lineage>
        <taxon>unclassified sequences</taxon>
        <taxon>metagenomes</taxon>
        <taxon>ecological metagenomes</taxon>
    </lineage>
</organism>
<proteinExistence type="predicted"/>
<dbReference type="PANTHER" id="PTHR46429:SF1">
    <property type="entry name" value="23S RRNA (GUANOSINE-2'-O-)-METHYLTRANSFERASE RLMB"/>
    <property type="match status" value="1"/>
</dbReference>
<evidence type="ECO:0000256" key="1">
    <source>
        <dbReference type="ARBA" id="ARBA00022603"/>
    </source>
</evidence>
<evidence type="ECO:0000256" key="2">
    <source>
        <dbReference type="ARBA" id="ARBA00022679"/>
    </source>
</evidence>
<dbReference type="InterPro" id="IPR029028">
    <property type="entry name" value="Alpha/beta_knot_MTases"/>
</dbReference>
<dbReference type="SUPFAM" id="SSF75217">
    <property type="entry name" value="alpha/beta knot"/>
    <property type="match status" value="1"/>
</dbReference>
<dbReference type="GO" id="GO:0032259">
    <property type="term" value="P:methylation"/>
    <property type="evidence" value="ECO:0007669"/>
    <property type="project" value="UniProtKB-KW"/>
</dbReference>
<reference evidence="4" key="1">
    <citation type="submission" date="2020-05" db="EMBL/GenBank/DDBJ databases">
        <authorList>
            <person name="Chiriac C."/>
            <person name="Salcher M."/>
            <person name="Ghai R."/>
            <person name="Kavagutti S V."/>
        </authorList>
    </citation>
    <scope>NUCLEOTIDE SEQUENCE</scope>
</reference>
<dbReference type="InterPro" id="IPR001537">
    <property type="entry name" value="SpoU_MeTrfase"/>
</dbReference>
<dbReference type="InterPro" id="IPR029064">
    <property type="entry name" value="Ribosomal_eL30-like_sf"/>
</dbReference>
<dbReference type="Pfam" id="PF08032">
    <property type="entry name" value="SpoU_sub_bind"/>
    <property type="match status" value="1"/>
</dbReference>
<dbReference type="CDD" id="cd18103">
    <property type="entry name" value="SpoU-like_RlmB"/>
    <property type="match status" value="1"/>
</dbReference>
<name>A0A6J7E8M2_9ZZZZ</name>
<sequence>MIVYGRNAVHELLRAGRRPVHELWATHGAAREPWLAGPGAPRVQPATAEEITRICGSDGHQGVCARTDAYHYAGHAELLARTDPLIVALDEIQDPQNLGAICRTAEGIGATGVVIPERRAAEVTPAVCKASAGAVEWLPIARVRNLADFLGEAQQAGCWCYGADARPEAVDYLEPDWRGGVVLVMGAEGAGLRPRVAGVCDQLVRLPLHGRLDSLNVSAAAAALLYGILQRRS</sequence>
<dbReference type="NCBIfam" id="TIGR00186">
    <property type="entry name" value="rRNA_methyl_3"/>
    <property type="match status" value="1"/>
</dbReference>
<protein>
    <submittedName>
        <fullName evidence="4">Unannotated protein</fullName>
    </submittedName>
</protein>
<dbReference type="SMART" id="SM00967">
    <property type="entry name" value="SpoU_sub_bind"/>
    <property type="match status" value="1"/>
</dbReference>
<dbReference type="InterPro" id="IPR029026">
    <property type="entry name" value="tRNA_m1G_MTases_N"/>
</dbReference>
<dbReference type="Gene3D" id="3.40.1280.10">
    <property type="match status" value="1"/>
</dbReference>